<dbReference type="InParanoid" id="A0A6G9ID54"/>
<keyword evidence="2" id="KW-1185">Reference proteome</keyword>
<evidence type="ECO:0000313" key="1">
    <source>
        <dbReference type="EMBL" id="QIQ22168.1"/>
    </source>
</evidence>
<organism evidence="1 2">
    <name type="scientific">Zophobihabitans entericus</name>
    <dbReference type="NCBI Taxonomy" id="1635327"/>
    <lineage>
        <taxon>Bacteria</taxon>
        <taxon>Pseudomonadati</taxon>
        <taxon>Pseudomonadota</taxon>
        <taxon>Gammaproteobacteria</taxon>
        <taxon>Orbales</taxon>
        <taxon>Orbaceae</taxon>
        <taxon>Zophobihabitans</taxon>
    </lineage>
</organism>
<name>A0A6G9ID54_9GAMM</name>
<dbReference type="AlphaFoldDB" id="A0A6G9ID54"/>
<gene>
    <name evidence="1" type="ORF">IPMB12_11010</name>
</gene>
<accession>A0A6G9ID54</accession>
<dbReference type="Proteomes" id="UP000501168">
    <property type="component" value="Chromosome"/>
</dbReference>
<evidence type="ECO:0000313" key="2">
    <source>
        <dbReference type="Proteomes" id="UP000501168"/>
    </source>
</evidence>
<protein>
    <submittedName>
        <fullName evidence="1">Uncharacterized protein</fullName>
    </submittedName>
</protein>
<sequence>MDNGLTSRLDSPSCLIARFSTITDNEEAFQLNLTAKRTKENLEAGLEALSIILKITPSDDEILAENIMFMMQDIKALIRGINTSILSTSTAKKFKNTQIHITRSS</sequence>
<dbReference type="RefSeq" id="WP_166917465.1">
    <property type="nucleotide sequence ID" value="NZ_CP050253.1"/>
</dbReference>
<dbReference type="EMBL" id="CP050253">
    <property type="protein sequence ID" value="QIQ22168.1"/>
    <property type="molecule type" value="Genomic_DNA"/>
</dbReference>
<reference evidence="1 2" key="1">
    <citation type="submission" date="2020-03" db="EMBL/GenBank/DDBJ databases">
        <title>Complete genome sequence of Orbus sp. IPMB12 (BCRC 80908).</title>
        <authorList>
            <person name="Lo W.-S."/>
            <person name="Chang T.-H."/>
            <person name="Kuo C.-H."/>
        </authorList>
    </citation>
    <scope>NUCLEOTIDE SEQUENCE [LARGE SCALE GENOMIC DNA]</scope>
    <source>
        <strain evidence="1 2">IPMB12</strain>
    </source>
</reference>
<proteinExistence type="predicted"/>
<dbReference type="KEGG" id="orb:IPMB12_11010"/>